<dbReference type="Pfam" id="PF01909">
    <property type="entry name" value="NTP_transf_2"/>
    <property type="match status" value="1"/>
</dbReference>
<accession>A0ABP6ZU67</accession>
<evidence type="ECO:0000259" key="1">
    <source>
        <dbReference type="Pfam" id="PF01909"/>
    </source>
</evidence>
<sequence>MRHHEETIEGFTASLASTADVLGLVVVGSVARGDERADSDVDVYLVLSDEGYAEAERAGRIAYVSSDGVCYEGGYVDIKLCGPAYLADAVQRADDPTRASFVGARVVLDRLGGLPETARAMTRLPDAVWDRRVHAYRSQVALYGGYFLRQAYERGDAFLLRHSAVHTALAAGRTALARHRQLFRGQKYLSKDLAGITELPGTFRTAWWAVLDDPSPATAQAIITELDAITGGPLGLDETLSTFIADNELAWLHGTIPPEFW</sequence>
<dbReference type="InterPro" id="IPR043519">
    <property type="entry name" value="NT_sf"/>
</dbReference>
<comment type="caution">
    <text evidence="2">The sequence shown here is derived from an EMBL/GenBank/DDBJ whole genome shotgun (WGS) entry which is preliminary data.</text>
</comment>
<dbReference type="Proteomes" id="UP001501490">
    <property type="component" value="Unassembled WGS sequence"/>
</dbReference>
<dbReference type="EMBL" id="BAABAB010000014">
    <property type="protein sequence ID" value="GAA3618147.1"/>
    <property type="molecule type" value="Genomic_DNA"/>
</dbReference>
<proteinExistence type="predicted"/>
<reference evidence="3" key="1">
    <citation type="journal article" date="2019" name="Int. J. Syst. Evol. Microbiol.">
        <title>The Global Catalogue of Microorganisms (GCM) 10K type strain sequencing project: providing services to taxonomists for standard genome sequencing and annotation.</title>
        <authorList>
            <consortium name="The Broad Institute Genomics Platform"/>
            <consortium name="The Broad Institute Genome Sequencing Center for Infectious Disease"/>
            <person name="Wu L."/>
            <person name="Ma J."/>
        </authorList>
    </citation>
    <scope>NUCLEOTIDE SEQUENCE [LARGE SCALE GENOMIC DNA]</scope>
    <source>
        <strain evidence="3">JCM 16929</strain>
    </source>
</reference>
<dbReference type="RefSeq" id="WP_344804078.1">
    <property type="nucleotide sequence ID" value="NZ_BAABAB010000014.1"/>
</dbReference>
<organism evidence="2 3">
    <name type="scientific">Microlunatus ginsengisoli</name>
    <dbReference type="NCBI Taxonomy" id="363863"/>
    <lineage>
        <taxon>Bacteria</taxon>
        <taxon>Bacillati</taxon>
        <taxon>Actinomycetota</taxon>
        <taxon>Actinomycetes</taxon>
        <taxon>Propionibacteriales</taxon>
        <taxon>Propionibacteriaceae</taxon>
        <taxon>Microlunatus</taxon>
    </lineage>
</organism>
<name>A0ABP6ZU67_9ACTN</name>
<dbReference type="SUPFAM" id="SSF81301">
    <property type="entry name" value="Nucleotidyltransferase"/>
    <property type="match status" value="1"/>
</dbReference>
<protein>
    <recommendedName>
        <fullName evidence="1">Polymerase nucleotidyl transferase domain-containing protein</fullName>
    </recommendedName>
</protein>
<dbReference type="Gene3D" id="3.30.460.10">
    <property type="entry name" value="Beta Polymerase, domain 2"/>
    <property type="match status" value="1"/>
</dbReference>
<evidence type="ECO:0000313" key="3">
    <source>
        <dbReference type="Proteomes" id="UP001501490"/>
    </source>
</evidence>
<evidence type="ECO:0000313" key="2">
    <source>
        <dbReference type="EMBL" id="GAA3618147.1"/>
    </source>
</evidence>
<keyword evidence="3" id="KW-1185">Reference proteome</keyword>
<gene>
    <name evidence="2" type="ORF">GCM10022236_20550</name>
</gene>
<dbReference type="InterPro" id="IPR002934">
    <property type="entry name" value="Polymerase_NTP_transf_dom"/>
</dbReference>
<feature type="domain" description="Polymerase nucleotidyl transferase" evidence="1">
    <location>
        <begin position="21"/>
        <end position="67"/>
    </location>
</feature>